<organism evidence="2 3">
    <name type="scientific">Micromonospora sonneratiae</name>
    <dbReference type="NCBI Taxonomy" id="1184706"/>
    <lineage>
        <taxon>Bacteria</taxon>
        <taxon>Bacillati</taxon>
        <taxon>Actinomycetota</taxon>
        <taxon>Actinomycetes</taxon>
        <taxon>Micromonosporales</taxon>
        <taxon>Micromonosporaceae</taxon>
        <taxon>Micromonospora</taxon>
    </lineage>
</organism>
<feature type="transmembrane region" description="Helical" evidence="1">
    <location>
        <begin position="23"/>
        <end position="47"/>
    </location>
</feature>
<protein>
    <submittedName>
        <fullName evidence="2">Uncharacterized protein</fullName>
    </submittedName>
</protein>
<feature type="transmembrane region" description="Helical" evidence="1">
    <location>
        <begin position="99"/>
        <end position="124"/>
    </location>
</feature>
<comment type="caution">
    <text evidence="2">The sequence shown here is derived from an EMBL/GenBank/DDBJ whole genome shotgun (WGS) entry which is preliminary data.</text>
</comment>
<accession>A0ABW3YK23</accession>
<sequence>METVPGTPFGVVHLDVPPVNSGLAIGALVAGIASVLVALLVACFGLAGASGGWGGWAAGAFAILGGLAGGAAIVLGILGMRQIRRILPPPAIRFTGRGLAIAGLSCGATGLGVTVLSLLLALLLQAA</sequence>
<keyword evidence="1" id="KW-0472">Membrane</keyword>
<dbReference type="EMBL" id="JBHTMP010000040">
    <property type="protein sequence ID" value="MFD1323981.1"/>
    <property type="molecule type" value="Genomic_DNA"/>
</dbReference>
<dbReference type="RefSeq" id="WP_377573975.1">
    <property type="nucleotide sequence ID" value="NZ_JBHTMP010000040.1"/>
</dbReference>
<evidence type="ECO:0000256" key="1">
    <source>
        <dbReference type="SAM" id="Phobius"/>
    </source>
</evidence>
<evidence type="ECO:0000313" key="3">
    <source>
        <dbReference type="Proteomes" id="UP001597260"/>
    </source>
</evidence>
<keyword evidence="3" id="KW-1185">Reference proteome</keyword>
<reference evidence="3" key="1">
    <citation type="journal article" date="2019" name="Int. J. Syst. Evol. Microbiol.">
        <title>The Global Catalogue of Microorganisms (GCM) 10K type strain sequencing project: providing services to taxonomists for standard genome sequencing and annotation.</title>
        <authorList>
            <consortium name="The Broad Institute Genomics Platform"/>
            <consortium name="The Broad Institute Genome Sequencing Center for Infectious Disease"/>
            <person name="Wu L."/>
            <person name="Ma J."/>
        </authorList>
    </citation>
    <scope>NUCLEOTIDE SEQUENCE [LARGE SCALE GENOMIC DNA]</scope>
    <source>
        <strain evidence="3">JCM 31037</strain>
    </source>
</reference>
<gene>
    <name evidence="2" type="ORF">ACFQ4H_23125</name>
</gene>
<dbReference type="Proteomes" id="UP001597260">
    <property type="component" value="Unassembled WGS sequence"/>
</dbReference>
<keyword evidence="1" id="KW-0812">Transmembrane</keyword>
<name>A0ABW3YK23_9ACTN</name>
<feature type="transmembrane region" description="Helical" evidence="1">
    <location>
        <begin position="53"/>
        <end position="78"/>
    </location>
</feature>
<proteinExistence type="predicted"/>
<evidence type="ECO:0000313" key="2">
    <source>
        <dbReference type="EMBL" id="MFD1323981.1"/>
    </source>
</evidence>
<keyword evidence="1" id="KW-1133">Transmembrane helix</keyword>